<dbReference type="AntiFam" id="ANF00011">
    <property type="entry name" value="tRNA translation"/>
</dbReference>
<sequence>MPLLRQSSARVSPCSWWAHQDLNLEPTDYESAALTVELWARPFIFY</sequence>
<organism evidence="1 2">
    <name type="scientific">Candidatus Sulfotelmatobacter kueseliae</name>
    <dbReference type="NCBI Taxonomy" id="2042962"/>
    <lineage>
        <taxon>Bacteria</taxon>
        <taxon>Pseudomonadati</taxon>
        <taxon>Acidobacteriota</taxon>
        <taxon>Terriglobia</taxon>
        <taxon>Terriglobales</taxon>
        <taxon>Candidatus Korobacteraceae</taxon>
        <taxon>Candidatus Sulfotelmatobacter</taxon>
    </lineage>
</organism>
<dbReference type="AlphaFoldDB" id="A0A2U3L7T8"/>
<dbReference type="Proteomes" id="UP000238701">
    <property type="component" value="Unassembled WGS sequence"/>
</dbReference>
<accession>A0A2U3L7T8</accession>
<gene>
    <name evidence="1" type="ORF">SBA1_780007</name>
</gene>
<name>A0A2U3L7T8_9BACT</name>
<proteinExistence type="predicted"/>
<evidence type="ECO:0000313" key="1">
    <source>
        <dbReference type="EMBL" id="SPF47819.1"/>
    </source>
</evidence>
<protein>
    <submittedName>
        <fullName evidence="1">Uncharacterized protein</fullName>
    </submittedName>
</protein>
<evidence type="ECO:0000313" key="2">
    <source>
        <dbReference type="Proteomes" id="UP000238701"/>
    </source>
</evidence>
<dbReference type="EMBL" id="OMOD01000175">
    <property type="protein sequence ID" value="SPF47819.1"/>
    <property type="molecule type" value="Genomic_DNA"/>
</dbReference>
<reference evidence="2" key="1">
    <citation type="submission" date="2018-02" db="EMBL/GenBank/DDBJ databases">
        <authorList>
            <person name="Hausmann B."/>
        </authorList>
    </citation>
    <scope>NUCLEOTIDE SEQUENCE [LARGE SCALE GENOMIC DNA]</scope>
    <source>
        <strain evidence="2">Peat soil MAG SbA1</strain>
    </source>
</reference>